<evidence type="ECO:0000256" key="1">
    <source>
        <dbReference type="ARBA" id="ARBA00009175"/>
    </source>
</evidence>
<feature type="binding site" evidence="5">
    <location>
        <position position="189"/>
    </location>
    <ligand>
        <name>molybdate</name>
        <dbReference type="ChEBI" id="CHEBI:36264"/>
    </ligand>
</feature>
<comment type="caution">
    <text evidence="7">The sequence shown here is derived from an EMBL/GenBank/DDBJ whole genome shotgun (WGS) entry which is preliminary data.</text>
</comment>
<dbReference type="EMBL" id="SMAA01000009">
    <property type="protein sequence ID" value="TCS78716.1"/>
    <property type="molecule type" value="Genomic_DNA"/>
</dbReference>
<dbReference type="GO" id="GO:0015689">
    <property type="term" value="P:molybdate ion transport"/>
    <property type="evidence" value="ECO:0007669"/>
    <property type="project" value="InterPro"/>
</dbReference>
<gene>
    <name evidence="7" type="ORF">EDC37_10974</name>
</gene>
<keyword evidence="8" id="KW-1185">Reference proteome</keyword>
<feature type="chain" id="PRO_5039334954" evidence="6">
    <location>
        <begin position="20"/>
        <end position="272"/>
    </location>
</feature>
<feature type="binding site" evidence="5">
    <location>
        <position position="52"/>
    </location>
    <ligand>
        <name>molybdate</name>
        <dbReference type="ChEBI" id="CHEBI:36264"/>
    </ligand>
</feature>
<organism evidence="7 8">
    <name type="scientific">Pectinatus cerevisiiphilus</name>
    <dbReference type="NCBI Taxonomy" id="86956"/>
    <lineage>
        <taxon>Bacteria</taxon>
        <taxon>Bacillati</taxon>
        <taxon>Bacillota</taxon>
        <taxon>Negativicutes</taxon>
        <taxon>Selenomonadales</taxon>
        <taxon>Selenomonadaceae</taxon>
        <taxon>Pectinatus</taxon>
    </lineage>
</organism>
<accession>A0A4R3K702</accession>
<evidence type="ECO:0000256" key="6">
    <source>
        <dbReference type="SAM" id="SignalP"/>
    </source>
</evidence>
<dbReference type="GO" id="GO:0030973">
    <property type="term" value="F:molybdate ion binding"/>
    <property type="evidence" value="ECO:0007669"/>
    <property type="project" value="TreeGrafter"/>
</dbReference>
<feature type="binding site" evidence="5">
    <location>
        <position position="207"/>
    </location>
    <ligand>
        <name>molybdate</name>
        <dbReference type="ChEBI" id="CHEBI:36264"/>
    </ligand>
</feature>
<feature type="signal peptide" evidence="6">
    <location>
        <begin position="1"/>
        <end position="19"/>
    </location>
</feature>
<dbReference type="AlphaFoldDB" id="A0A4R3K702"/>
<dbReference type="Proteomes" id="UP000295188">
    <property type="component" value="Unassembled WGS sequence"/>
</dbReference>
<evidence type="ECO:0000256" key="2">
    <source>
        <dbReference type="ARBA" id="ARBA00022505"/>
    </source>
</evidence>
<dbReference type="PIRSF" id="PIRSF004846">
    <property type="entry name" value="ModA"/>
    <property type="match status" value="1"/>
</dbReference>
<feature type="binding site" evidence="5">
    <location>
        <position position="80"/>
    </location>
    <ligand>
        <name>molybdate</name>
        <dbReference type="ChEBI" id="CHEBI:36264"/>
    </ligand>
</feature>
<dbReference type="FunFam" id="3.40.190.10:FF:000035">
    <property type="entry name" value="Molybdate ABC transporter substrate-binding protein"/>
    <property type="match status" value="1"/>
</dbReference>
<comment type="similarity">
    <text evidence="1">Belongs to the bacterial solute-binding protein ModA family.</text>
</comment>
<dbReference type="GO" id="GO:0046872">
    <property type="term" value="F:metal ion binding"/>
    <property type="evidence" value="ECO:0007669"/>
    <property type="project" value="UniProtKB-KW"/>
</dbReference>
<evidence type="ECO:0000256" key="5">
    <source>
        <dbReference type="PIRSR" id="PIRSR004846-1"/>
    </source>
</evidence>
<dbReference type="Gene3D" id="3.40.190.10">
    <property type="entry name" value="Periplasmic binding protein-like II"/>
    <property type="match status" value="2"/>
</dbReference>
<sequence>MKRCKVSIFMMLLMITLTAVLVSGCGQQNEGEKTSSADAGQQQKLVVSAAASLKETMNTLAEEYKKKNPNVDLTFNFAASGTLQTQIEQGAPADIFISAAQQQMDALDNKALLADGTRKDLLINKIVLITPKDNKNNITQLADITTDKVSKIAVGDPKSVPAGQYAEEIFKNLNYEDTVKPKSVYGNDVRAVLAWVENGEVDCGLVYQTDAAISDKVKIVAEAPEDSHKPIVYPIAILKSTKNMQAAKDFVDFLQTPEAAKIFEHYGFSMAG</sequence>
<feature type="binding site" evidence="5">
    <location>
        <position position="162"/>
    </location>
    <ligand>
        <name>molybdate</name>
        <dbReference type="ChEBI" id="CHEBI:36264"/>
    </ligand>
</feature>
<keyword evidence="2 5" id="KW-0500">Molybdenum</keyword>
<evidence type="ECO:0000313" key="7">
    <source>
        <dbReference type="EMBL" id="TCS78716.1"/>
    </source>
</evidence>
<dbReference type="PANTHER" id="PTHR30632">
    <property type="entry name" value="MOLYBDATE-BINDING PERIPLASMIC PROTEIN"/>
    <property type="match status" value="1"/>
</dbReference>
<evidence type="ECO:0000313" key="8">
    <source>
        <dbReference type="Proteomes" id="UP000295188"/>
    </source>
</evidence>
<reference evidence="7 8" key="1">
    <citation type="submission" date="2019-03" db="EMBL/GenBank/DDBJ databases">
        <title>Genomic Encyclopedia of Type Strains, Phase IV (KMG-IV): sequencing the most valuable type-strain genomes for metagenomic binning, comparative biology and taxonomic classification.</title>
        <authorList>
            <person name="Goeker M."/>
        </authorList>
    </citation>
    <scope>NUCLEOTIDE SEQUENCE [LARGE SCALE GENOMIC DNA]</scope>
    <source>
        <strain evidence="7 8">DSM 20467</strain>
    </source>
</reference>
<dbReference type="Pfam" id="PF13531">
    <property type="entry name" value="SBP_bac_11"/>
    <property type="match status" value="1"/>
</dbReference>
<evidence type="ECO:0000256" key="4">
    <source>
        <dbReference type="ARBA" id="ARBA00022729"/>
    </source>
</evidence>
<dbReference type="InterPro" id="IPR050682">
    <property type="entry name" value="ModA/WtpA"/>
</dbReference>
<dbReference type="PROSITE" id="PS51257">
    <property type="entry name" value="PROKAR_LIPOPROTEIN"/>
    <property type="match status" value="1"/>
</dbReference>
<dbReference type="NCBIfam" id="TIGR01256">
    <property type="entry name" value="modA"/>
    <property type="match status" value="1"/>
</dbReference>
<keyword evidence="3 5" id="KW-0479">Metal-binding</keyword>
<name>A0A4R3K702_9FIRM</name>
<dbReference type="InterPro" id="IPR005950">
    <property type="entry name" value="ModA"/>
</dbReference>
<dbReference type="InterPro" id="IPR041879">
    <property type="entry name" value="YvgL-like_PBP2"/>
</dbReference>
<proteinExistence type="inferred from homology"/>
<keyword evidence="4 6" id="KW-0732">Signal</keyword>
<dbReference type="SUPFAM" id="SSF53850">
    <property type="entry name" value="Periplasmic binding protein-like II"/>
    <property type="match status" value="1"/>
</dbReference>
<evidence type="ECO:0000256" key="3">
    <source>
        <dbReference type="ARBA" id="ARBA00022723"/>
    </source>
</evidence>
<dbReference type="OrthoDB" id="9785015at2"/>
<dbReference type="CDD" id="cd13537">
    <property type="entry name" value="PBP2_YvgL_like"/>
    <property type="match status" value="1"/>
</dbReference>
<dbReference type="GO" id="GO:1901359">
    <property type="term" value="F:tungstate binding"/>
    <property type="evidence" value="ECO:0007669"/>
    <property type="project" value="UniProtKB-ARBA"/>
</dbReference>
<dbReference type="PANTHER" id="PTHR30632:SF0">
    <property type="entry name" value="SULFATE-BINDING PROTEIN"/>
    <property type="match status" value="1"/>
</dbReference>
<protein>
    <submittedName>
        <fullName evidence="7">Molybdate transport system substrate-binding protein</fullName>
    </submittedName>
</protein>